<feature type="non-terminal residue" evidence="4">
    <location>
        <position position="1"/>
    </location>
</feature>
<feature type="domain" description="Sushi" evidence="3">
    <location>
        <begin position="11"/>
        <end position="66"/>
    </location>
</feature>
<name>A0A9D4G5M4_DREPO</name>
<dbReference type="Pfam" id="PF00084">
    <property type="entry name" value="Sushi"/>
    <property type="match status" value="1"/>
</dbReference>
<proteinExistence type="predicted"/>
<dbReference type="AlphaFoldDB" id="A0A9D4G5M4"/>
<gene>
    <name evidence="4" type="ORF">DPMN_137373</name>
</gene>
<comment type="caution">
    <text evidence="4">The sequence shown here is derived from an EMBL/GenBank/DDBJ whole genome shotgun (WGS) entry which is preliminary data.</text>
</comment>
<evidence type="ECO:0000256" key="1">
    <source>
        <dbReference type="ARBA" id="ARBA00023157"/>
    </source>
</evidence>
<dbReference type="InterPro" id="IPR035976">
    <property type="entry name" value="Sushi/SCR/CCP_sf"/>
</dbReference>
<evidence type="ECO:0000313" key="4">
    <source>
        <dbReference type="EMBL" id="KAH3809010.1"/>
    </source>
</evidence>
<dbReference type="EMBL" id="JAIWYP010000006">
    <property type="protein sequence ID" value="KAH3809010.1"/>
    <property type="molecule type" value="Genomic_DNA"/>
</dbReference>
<reference evidence="4" key="1">
    <citation type="journal article" date="2019" name="bioRxiv">
        <title>The Genome of the Zebra Mussel, Dreissena polymorpha: A Resource for Invasive Species Research.</title>
        <authorList>
            <person name="McCartney M.A."/>
            <person name="Auch B."/>
            <person name="Kono T."/>
            <person name="Mallez S."/>
            <person name="Zhang Y."/>
            <person name="Obille A."/>
            <person name="Becker A."/>
            <person name="Abrahante J.E."/>
            <person name="Garbe J."/>
            <person name="Badalamenti J.P."/>
            <person name="Herman A."/>
            <person name="Mangelson H."/>
            <person name="Liachko I."/>
            <person name="Sullivan S."/>
            <person name="Sone E.D."/>
            <person name="Koren S."/>
            <person name="Silverstein K.A.T."/>
            <person name="Beckman K.B."/>
            <person name="Gohl D.M."/>
        </authorList>
    </citation>
    <scope>NUCLEOTIDE SEQUENCE</scope>
    <source>
        <strain evidence="4">Duluth1</strain>
        <tissue evidence="4">Whole animal</tissue>
    </source>
</reference>
<dbReference type="CDD" id="cd00033">
    <property type="entry name" value="CCP"/>
    <property type="match status" value="1"/>
</dbReference>
<organism evidence="4 5">
    <name type="scientific">Dreissena polymorpha</name>
    <name type="common">Zebra mussel</name>
    <name type="synonym">Mytilus polymorpha</name>
    <dbReference type="NCBI Taxonomy" id="45954"/>
    <lineage>
        <taxon>Eukaryota</taxon>
        <taxon>Metazoa</taxon>
        <taxon>Spiralia</taxon>
        <taxon>Lophotrochozoa</taxon>
        <taxon>Mollusca</taxon>
        <taxon>Bivalvia</taxon>
        <taxon>Autobranchia</taxon>
        <taxon>Heteroconchia</taxon>
        <taxon>Euheterodonta</taxon>
        <taxon>Imparidentia</taxon>
        <taxon>Neoheterodontei</taxon>
        <taxon>Myida</taxon>
        <taxon>Dreissenoidea</taxon>
        <taxon>Dreissenidae</taxon>
        <taxon>Dreissena</taxon>
    </lineage>
</organism>
<evidence type="ECO:0000313" key="5">
    <source>
        <dbReference type="Proteomes" id="UP000828390"/>
    </source>
</evidence>
<evidence type="ECO:0000259" key="3">
    <source>
        <dbReference type="PROSITE" id="PS50923"/>
    </source>
</evidence>
<dbReference type="PROSITE" id="PS50923">
    <property type="entry name" value="SUSHI"/>
    <property type="match status" value="1"/>
</dbReference>
<reference evidence="4" key="2">
    <citation type="submission" date="2020-11" db="EMBL/GenBank/DDBJ databases">
        <authorList>
            <person name="McCartney M.A."/>
            <person name="Auch B."/>
            <person name="Kono T."/>
            <person name="Mallez S."/>
            <person name="Becker A."/>
            <person name="Gohl D.M."/>
            <person name="Silverstein K.A.T."/>
            <person name="Koren S."/>
            <person name="Bechman K.B."/>
            <person name="Herman A."/>
            <person name="Abrahante J.E."/>
            <person name="Garbe J."/>
        </authorList>
    </citation>
    <scope>NUCLEOTIDE SEQUENCE</scope>
    <source>
        <strain evidence="4">Duluth1</strain>
        <tissue evidence="4">Whole animal</tissue>
    </source>
</reference>
<keyword evidence="2" id="KW-0768">Sushi</keyword>
<comment type="caution">
    <text evidence="2">Lacks conserved residue(s) required for the propagation of feature annotation.</text>
</comment>
<dbReference type="InterPro" id="IPR000436">
    <property type="entry name" value="Sushi_SCR_CCP_dom"/>
</dbReference>
<accession>A0A9D4G5M4</accession>
<protein>
    <recommendedName>
        <fullName evidence="3">Sushi domain-containing protein</fullName>
    </recommendedName>
</protein>
<evidence type="ECO:0000256" key="2">
    <source>
        <dbReference type="PROSITE-ProRule" id="PRU00302"/>
    </source>
</evidence>
<dbReference type="SMART" id="SM00032">
    <property type="entry name" value="CCP"/>
    <property type="match status" value="1"/>
</dbReference>
<dbReference type="Proteomes" id="UP000828390">
    <property type="component" value="Unassembled WGS sequence"/>
</dbReference>
<dbReference type="SUPFAM" id="SSF57535">
    <property type="entry name" value="Complement control module/SCR domain"/>
    <property type="match status" value="1"/>
</dbReference>
<sequence length="149" mass="16369">MQSRLPTCKPYDCGSAAPVNGVATAHNGTTYQKQATVQCNPGYTLRGPSVIECNATGWNESVSCNQKRADDILEIERGKKKNIERTLKADYNALVEKKLKILVGIVDENVSFCFGFIADEATDAATMEKMALCLRFYDAEKHVSGRNSL</sequence>
<keyword evidence="1" id="KW-1015">Disulfide bond</keyword>
<keyword evidence="5" id="KW-1185">Reference proteome</keyword>
<dbReference type="Gene3D" id="2.10.70.10">
    <property type="entry name" value="Complement Module, domain 1"/>
    <property type="match status" value="1"/>
</dbReference>